<dbReference type="Proteomes" id="UP000039865">
    <property type="component" value="Unassembled WGS sequence"/>
</dbReference>
<name>A0A078ATB5_STYLE</name>
<evidence type="ECO:0000313" key="1">
    <source>
        <dbReference type="EMBL" id="CDW84113.1"/>
    </source>
</evidence>
<dbReference type="InParanoid" id="A0A078ATB5"/>
<protein>
    <submittedName>
        <fullName evidence="1">Uncharacterized protein</fullName>
    </submittedName>
</protein>
<keyword evidence="2" id="KW-1185">Reference proteome</keyword>
<gene>
    <name evidence="1" type="primary">Contig1942.g2102</name>
    <name evidence="1" type="ORF">STYLEM_13170</name>
</gene>
<sequence length="543" mass="63445">MAEKFQTIEIPITLVDKLRSHMNKHYMELFMGVNKQDIEVREKIVKILPFQMGEAIKIAMDLRLKNGKNILNVGEQIQLYSIMHREILGLNCSQEYIYQQKQKILYDGLSRPQMNSQNNQLIQAQNNHLKRQLFARKLASMITLDQQQSENQKEVDVLSRDLMNIFDREANDQKKIMGHSMLRNMKNNTSMAKPPLFKKQLQVEIQETEQDMINYKTILSASSSEFRQNKSTFNIYQCSPMFQKAQNLLLQDSPVNKSHHIKHVVRDHSERQVGLSKLLFTRYVTEKRKQNTQPRKVAMKGMSILQRAHQQGGLFKVQKENQNLNANSTIDRDSVAMRSTSAASPYLRTKESIDDVSKSVNNLDKERGRFFVIQEELNSDGTFKKTSKIRITLKKSQAFSNKKPPTLLTNQLLNSSRGKSAQHSIDFFNPKLNLLIYDEKEKEKLVHDQDLLKLNEKGYREKGKQIIQELENISHPVLARMNKSLKSRLVEEFKLDQADKEDQKIVNDLKGKKLYLHEKRDESYQKDKKQRIIKLKKIMKNLQ</sequence>
<proteinExistence type="predicted"/>
<dbReference type="AlphaFoldDB" id="A0A078ATB5"/>
<reference evidence="1 2" key="1">
    <citation type="submission" date="2014-06" db="EMBL/GenBank/DDBJ databases">
        <authorList>
            <person name="Swart Estienne"/>
        </authorList>
    </citation>
    <scope>NUCLEOTIDE SEQUENCE [LARGE SCALE GENOMIC DNA]</scope>
    <source>
        <strain evidence="1 2">130c</strain>
    </source>
</reference>
<organism evidence="1 2">
    <name type="scientific">Stylonychia lemnae</name>
    <name type="common">Ciliate</name>
    <dbReference type="NCBI Taxonomy" id="5949"/>
    <lineage>
        <taxon>Eukaryota</taxon>
        <taxon>Sar</taxon>
        <taxon>Alveolata</taxon>
        <taxon>Ciliophora</taxon>
        <taxon>Intramacronucleata</taxon>
        <taxon>Spirotrichea</taxon>
        <taxon>Stichotrichia</taxon>
        <taxon>Sporadotrichida</taxon>
        <taxon>Oxytrichidae</taxon>
        <taxon>Stylonychinae</taxon>
        <taxon>Stylonychia</taxon>
    </lineage>
</organism>
<dbReference type="EMBL" id="CCKQ01012492">
    <property type="protein sequence ID" value="CDW84113.1"/>
    <property type="molecule type" value="Genomic_DNA"/>
</dbReference>
<accession>A0A078ATB5</accession>
<evidence type="ECO:0000313" key="2">
    <source>
        <dbReference type="Proteomes" id="UP000039865"/>
    </source>
</evidence>